<sequence length="1475" mass="168259">MNNLPSTSKSKQNDGFEDDEIFEDSSLLADFDNSFVQRSKFSESNLNDSRNKSGLNVSALCCDEQISGYDKLTGKTWIYPTNYPVRDYQFNIIKAAMLQNTLVSLPTGLGKTFIAAVIMYNFYRWYPLGKIVFTAPTRPLVAQQIDACYNIIAIPPSDTIEMTGHMQVNTRKEHWKNKRVFFATPQVIYNDMKSGICPCDKIRCLVIDEAHRARGNYAYCQIISTLDDVGHKTYRILALSATPGSKVEDVINVVKNLHIAHLELRTENCIDVAPYSHARKIKTVVLELGFELTHIRQQYIEILDGYARRLKQMNILPPNLGNLSKGRIVMLYKEYQQKDRSLRHPQHNYIMKDFTILIALYHGLELLVQHGSRIFLNFFDEHPEKSWMQSDDRLTALLERLRDDLGMPKDLTFGHPKFDKLKEIMTFHFAKAQQMKQDTRAIVFCEYRESVNLVHCLLLQCRPLIKPMMFVGQGASGQCNVLVATCVAEEGLDVGSVDLIICFDISTKSPVRLVQRCGRTGRERGGEVFILVTEGREHQTLIDCMRQRDGLNKKVLQSKEVENNLYKLNPRMIPYDFMPQCQKMYITVEKKQDPKEKAKEGIDKVKKGQVTSLHLEVIFLRRYHVEKIKEISTDTPDETELKLSKWLEWQRTLQNTVNVQHSRDAEILAELLQYSDAKRFEMPASTQNPCFGSQELRTQPLFLQSPAKINMSPAKTNRSPAKINKQTIKKKQKVPLSRPLDKKDGDIRALFSTATKSTKNYTKLISDLELQSDSGVPTRLISLLVDLSLENTITNKNCYICQNICDCNLLKSKTQDNKLPMVVLETIKQPKLPNLYLIDDFDAETIMKCMKKPDKKDDYDVNMNNFDLGDDFLCESPVYDTPIEEDNKIKTETAVTDNFDLGKDGGLEEKDEVVIDKDDEPKEAKDTLGFFGLDSIEDIFADDEIDNTPPEPTQNKTKDIQQNTKIQRSRSPSVQYPLSPSILSGRVKQDLPTSPILGSQSCRFQLSTKKNRSSNSKPSEHSCRKRLIQDSTNNNFDIEQSGSSRRPSLIDTSNKSLMTITQLVEMINKTGNESTSKTNISNKDQEKERSLSPILLTQAEKRSMVHTNSIDRSCVSTNALDKSIASTSKTKDSLIVLDSDTDSDHDSTQVYDVTDCFNINNFSKIDNTNTSPMVNKRKRDLDDSNVITASPYFNKKQKLDNEATKEMSLQERVLAAMKRNKSKIGSNDKTVLNCVVSQGLLSQKENKNPQLLNGDADDEKSEEPPKQMNLSMLQMFRRENKLQTVRNKFNTIFKTPKSPLLDKRKLDFDDSDDDFVDDKNCGSNNCKENKIDDTYRSTTNHKVRKKKKKGNDFLDLEAELTDEEDQSGDELSPVRGGGFKIPELPTRFNKEEILSQYVEEDSYEMDSFCVDSNIGLTQGHEISELELAEMKLEAKRKAKKKFRRICSQEESPDIAVVKKSKPKRRLIESDSEDSS</sequence>
<dbReference type="EMBL" id="JACEFF010000605">
    <property type="protein sequence ID" value="KAH9634528.1"/>
    <property type="molecule type" value="Genomic_DNA"/>
</dbReference>
<dbReference type="PANTHER" id="PTHR14025:SF20">
    <property type="entry name" value="FANCONI ANEMIA GROUP M PROTEIN"/>
    <property type="match status" value="1"/>
</dbReference>
<dbReference type="GO" id="GO:0016787">
    <property type="term" value="F:hydrolase activity"/>
    <property type="evidence" value="ECO:0007669"/>
    <property type="project" value="UniProtKB-KW"/>
</dbReference>
<dbReference type="Pfam" id="PF00271">
    <property type="entry name" value="Helicase_C"/>
    <property type="match status" value="1"/>
</dbReference>
<feature type="region of interest" description="Disordered" evidence="8">
    <location>
        <begin position="1359"/>
        <end position="1378"/>
    </location>
</feature>
<keyword evidence="5" id="KW-0347">Helicase</keyword>
<feature type="compositionally biased region" description="Acidic residues" evidence="8">
    <location>
        <begin position="1359"/>
        <end position="1368"/>
    </location>
</feature>
<dbReference type="InterPro" id="IPR039686">
    <property type="entry name" value="FANCM/Mph1-like_ID"/>
</dbReference>
<dbReference type="InterPro" id="IPR027417">
    <property type="entry name" value="P-loop_NTPase"/>
</dbReference>
<dbReference type="Proteomes" id="UP000814243">
    <property type="component" value="Unassembled WGS sequence"/>
</dbReference>
<proteinExistence type="inferred from homology"/>
<dbReference type="GO" id="GO:0009378">
    <property type="term" value="F:four-way junction helicase activity"/>
    <property type="evidence" value="ECO:0007669"/>
    <property type="project" value="TreeGrafter"/>
</dbReference>
<feature type="region of interest" description="Disordered" evidence="8">
    <location>
        <begin position="943"/>
        <end position="1053"/>
    </location>
</feature>
<evidence type="ECO:0000256" key="1">
    <source>
        <dbReference type="ARBA" id="ARBA00004123"/>
    </source>
</evidence>
<dbReference type="PANTHER" id="PTHR14025">
    <property type="entry name" value="FANCONI ANEMIA GROUP M FANCM FAMILY MEMBER"/>
    <property type="match status" value="1"/>
</dbReference>
<dbReference type="GO" id="GO:0000400">
    <property type="term" value="F:four-way junction DNA binding"/>
    <property type="evidence" value="ECO:0007669"/>
    <property type="project" value="TreeGrafter"/>
</dbReference>
<dbReference type="Gene3D" id="1.20.1320.20">
    <property type="entry name" value="hef helicase domain"/>
    <property type="match status" value="1"/>
</dbReference>
<keyword evidence="3" id="KW-0547">Nucleotide-binding</keyword>
<evidence type="ECO:0000259" key="9">
    <source>
        <dbReference type="PROSITE" id="PS51192"/>
    </source>
</evidence>
<feature type="domain" description="Helicase C-terminal" evidence="10">
    <location>
        <begin position="420"/>
        <end position="569"/>
    </location>
</feature>
<dbReference type="Pfam" id="PF00270">
    <property type="entry name" value="DEAD"/>
    <property type="match status" value="1"/>
</dbReference>
<dbReference type="CDD" id="cd18033">
    <property type="entry name" value="DEXDc_FANCM"/>
    <property type="match status" value="1"/>
</dbReference>
<feature type="domain" description="Helicase ATP-binding" evidence="9">
    <location>
        <begin position="92"/>
        <end position="261"/>
    </location>
</feature>
<evidence type="ECO:0008006" key="13">
    <source>
        <dbReference type="Google" id="ProtNLM"/>
    </source>
</evidence>
<evidence type="ECO:0000256" key="2">
    <source>
        <dbReference type="ARBA" id="ARBA00009889"/>
    </source>
</evidence>
<evidence type="ECO:0000259" key="10">
    <source>
        <dbReference type="PROSITE" id="PS51194"/>
    </source>
</evidence>
<feature type="region of interest" description="Disordered" evidence="8">
    <location>
        <begin position="713"/>
        <end position="737"/>
    </location>
</feature>
<keyword evidence="7" id="KW-0539">Nucleus</keyword>
<comment type="similarity">
    <text evidence="2">Belongs to the DEAD box helicase family. DEAH subfamily. FANCM sub-subfamily.</text>
</comment>
<organism evidence="11 12">
    <name type="scientific">Spodoptera exigua</name>
    <name type="common">Beet armyworm</name>
    <name type="synonym">Noctua fulgens</name>
    <dbReference type="NCBI Taxonomy" id="7107"/>
    <lineage>
        <taxon>Eukaryota</taxon>
        <taxon>Metazoa</taxon>
        <taxon>Ecdysozoa</taxon>
        <taxon>Arthropoda</taxon>
        <taxon>Hexapoda</taxon>
        <taxon>Insecta</taxon>
        <taxon>Pterygota</taxon>
        <taxon>Neoptera</taxon>
        <taxon>Endopterygota</taxon>
        <taxon>Lepidoptera</taxon>
        <taxon>Glossata</taxon>
        <taxon>Ditrysia</taxon>
        <taxon>Noctuoidea</taxon>
        <taxon>Noctuidae</taxon>
        <taxon>Amphipyrinae</taxon>
        <taxon>Spodoptera</taxon>
    </lineage>
</organism>
<dbReference type="GO" id="GO:0045003">
    <property type="term" value="P:double-strand break repair via synthesis-dependent strand annealing"/>
    <property type="evidence" value="ECO:0007669"/>
    <property type="project" value="TreeGrafter"/>
</dbReference>
<gene>
    <name evidence="11" type="ORF">HF086_016616</name>
</gene>
<dbReference type="InterPro" id="IPR044749">
    <property type="entry name" value="FANCM_DEXDc"/>
</dbReference>
<feature type="compositionally biased region" description="Polar residues" evidence="8">
    <location>
        <begin position="960"/>
        <end position="982"/>
    </location>
</feature>
<dbReference type="InterPro" id="IPR011545">
    <property type="entry name" value="DEAD/DEAH_box_helicase_dom"/>
</dbReference>
<dbReference type="FunFam" id="3.40.50.300:FF:000861">
    <property type="entry name" value="Fanconi anemia, complementation group M"/>
    <property type="match status" value="1"/>
</dbReference>
<reference evidence="11" key="1">
    <citation type="journal article" date="2021" name="G3 (Bethesda)">
        <title>Genome and transcriptome analysis of the beet armyworm Spodoptera exigua reveals targets for pest control. .</title>
        <authorList>
            <person name="Simon S."/>
            <person name="Breeschoten T."/>
            <person name="Jansen H.J."/>
            <person name="Dirks R.P."/>
            <person name="Schranz M.E."/>
            <person name="Ros V.I.D."/>
        </authorList>
    </citation>
    <scope>NUCLEOTIDE SEQUENCE</scope>
    <source>
        <strain evidence="11">TB_SE_WUR_2020</strain>
    </source>
</reference>
<feature type="region of interest" description="Disordered" evidence="8">
    <location>
        <begin position="1068"/>
        <end position="1091"/>
    </location>
</feature>
<feature type="compositionally biased region" description="Polar residues" evidence="8">
    <location>
        <begin position="1069"/>
        <end position="1082"/>
    </location>
</feature>
<dbReference type="SUPFAM" id="SSF52540">
    <property type="entry name" value="P-loop containing nucleoside triphosphate hydrolases"/>
    <property type="match status" value="1"/>
</dbReference>
<keyword evidence="4" id="KW-0378">Hydrolase</keyword>
<dbReference type="GO" id="GO:0043138">
    <property type="term" value="F:3'-5' DNA helicase activity"/>
    <property type="evidence" value="ECO:0007669"/>
    <property type="project" value="InterPro"/>
</dbReference>
<dbReference type="InterPro" id="IPR001650">
    <property type="entry name" value="Helicase_C-like"/>
</dbReference>
<feature type="compositionally biased region" description="Polar residues" evidence="8">
    <location>
        <begin position="996"/>
        <end position="1017"/>
    </location>
</feature>
<dbReference type="PROSITE" id="PS51192">
    <property type="entry name" value="HELICASE_ATP_BIND_1"/>
    <property type="match status" value="1"/>
</dbReference>
<name>A0A922MDD7_SPOEX</name>
<evidence type="ECO:0000256" key="3">
    <source>
        <dbReference type="ARBA" id="ARBA00022741"/>
    </source>
</evidence>
<dbReference type="SMART" id="SM00490">
    <property type="entry name" value="HELICc"/>
    <property type="match status" value="1"/>
</dbReference>
<evidence type="ECO:0000313" key="12">
    <source>
        <dbReference type="Proteomes" id="UP000814243"/>
    </source>
</evidence>
<feature type="region of interest" description="Disordered" evidence="8">
    <location>
        <begin position="1245"/>
        <end position="1266"/>
    </location>
</feature>
<protein>
    <recommendedName>
        <fullName evidence="13">Fanconi anemia group M protein</fullName>
    </recommendedName>
</protein>
<accession>A0A922MDD7</accession>
<dbReference type="PROSITE" id="PS51194">
    <property type="entry name" value="HELICASE_CTER"/>
    <property type="match status" value="1"/>
</dbReference>
<dbReference type="GO" id="GO:0005634">
    <property type="term" value="C:nucleus"/>
    <property type="evidence" value="ECO:0007669"/>
    <property type="project" value="UniProtKB-SubCell"/>
</dbReference>
<dbReference type="Gene3D" id="3.40.50.300">
    <property type="entry name" value="P-loop containing nucleotide triphosphate hydrolases"/>
    <property type="match status" value="2"/>
</dbReference>
<evidence type="ECO:0000256" key="5">
    <source>
        <dbReference type="ARBA" id="ARBA00022806"/>
    </source>
</evidence>
<comment type="caution">
    <text evidence="11">The sequence shown here is derived from an EMBL/GenBank/DDBJ whole genome shotgun (WGS) entry which is preliminary data.</text>
</comment>
<dbReference type="GO" id="GO:0036297">
    <property type="term" value="P:interstrand cross-link repair"/>
    <property type="evidence" value="ECO:0007669"/>
    <property type="project" value="TreeGrafter"/>
</dbReference>
<evidence type="ECO:0000256" key="6">
    <source>
        <dbReference type="ARBA" id="ARBA00022840"/>
    </source>
</evidence>
<dbReference type="CDD" id="cd12091">
    <property type="entry name" value="FANCM_ID"/>
    <property type="match status" value="1"/>
</dbReference>
<comment type="subcellular location">
    <subcellularLocation>
        <location evidence="1">Nucleus</location>
    </subcellularLocation>
</comment>
<evidence type="ECO:0000256" key="8">
    <source>
        <dbReference type="SAM" id="MobiDB-lite"/>
    </source>
</evidence>
<feature type="compositionally biased region" description="Polar residues" evidence="8">
    <location>
        <begin position="1029"/>
        <end position="1053"/>
    </location>
</feature>
<dbReference type="SMART" id="SM00487">
    <property type="entry name" value="DEXDc"/>
    <property type="match status" value="1"/>
</dbReference>
<evidence type="ECO:0000256" key="4">
    <source>
        <dbReference type="ARBA" id="ARBA00022801"/>
    </source>
</evidence>
<evidence type="ECO:0000313" key="11">
    <source>
        <dbReference type="EMBL" id="KAH9634528.1"/>
    </source>
</evidence>
<dbReference type="InterPro" id="IPR014001">
    <property type="entry name" value="Helicase_ATP-bd"/>
</dbReference>
<dbReference type="GO" id="GO:0005524">
    <property type="term" value="F:ATP binding"/>
    <property type="evidence" value="ECO:0007669"/>
    <property type="project" value="UniProtKB-KW"/>
</dbReference>
<keyword evidence="6" id="KW-0067">ATP-binding</keyword>
<evidence type="ECO:0000256" key="7">
    <source>
        <dbReference type="ARBA" id="ARBA00023242"/>
    </source>
</evidence>